<accession>A0AAN6NBR2</accession>
<reference evidence="3" key="1">
    <citation type="journal article" date="2023" name="Mol. Phylogenet. Evol.">
        <title>Genome-scale phylogeny and comparative genomics of the fungal order Sordariales.</title>
        <authorList>
            <person name="Hensen N."/>
            <person name="Bonometti L."/>
            <person name="Westerberg I."/>
            <person name="Brannstrom I.O."/>
            <person name="Guillou S."/>
            <person name="Cros-Aarteil S."/>
            <person name="Calhoun S."/>
            <person name="Haridas S."/>
            <person name="Kuo A."/>
            <person name="Mondo S."/>
            <person name="Pangilinan J."/>
            <person name="Riley R."/>
            <person name="LaButti K."/>
            <person name="Andreopoulos B."/>
            <person name="Lipzen A."/>
            <person name="Chen C."/>
            <person name="Yan M."/>
            <person name="Daum C."/>
            <person name="Ng V."/>
            <person name="Clum A."/>
            <person name="Steindorff A."/>
            <person name="Ohm R.A."/>
            <person name="Martin F."/>
            <person name="Silar P."/>
            <person name="Natvig D.O."/>
            <person name="Lalanne C."/>
            <person name="Gautier V."/>
            <person name="Ament-Velasquez S.L."/>
            <person name="Kruys A."/>
            <person name="Hutchinson M.I."/>
            <person name="Powell A.J."/>
            <person name="Barry K."/>
            <person name="Miller A.N."/>
            <person name="Grigoriev I.V."/>
            <person name="Debuchy R."/>
            <person name="Gladieux P."/>
            <person name="Hiltunen Thoren M."/>
            <person name="Johannesson H."/>
        </authorList>
    </citation>
    <scope>NUCLEOTIDE SEQUENCE [LARGE SCALE GENOMIC DNA]</scope>
    <source>
        <strain evidence="3">CBS 340.73</strain>
    </source>
</reference>
<proteinExistence type="predicted"/>
<protein>
    <submittedName>
        <fullName evidence="2">Uncharacterized protein</fullName>
    </submittedName>
</protein>
<comment type="caution">
    <text evidence="2">The sequence shown here is derived from an EMBL/GenBank/DDBJ whole genome shotgun (WGS) entry which is preliminary data.</text>
</comment>
<keyword evidence="1" id="KW-0812">Transmembrane</keyword>
<gene>
    <name evidence="2" type="ORF">QBC46DRAFT_406270</name>
</gene>
<evidence type="ECO:0000313" key="2">
    <source>
        <dbReference type="EMBL" id="KAK3942525.1"/>
    </source>
</evidence>
<feature type="transmembrane region" description="Helical" evidence="1">
    <location>
        <begin position="81"/>
        <end position="98"/>
    </location>
</feature>
<organism evidence="2 3">
    <name type="scientific">Diplogelasinospora grovesii</name>
    <dbReference type="NCBI Taxonomy" id="303347"/>
    <lineage>
        <taxon>Eukaryota</taxon>
        <taxon>Fungi</taxon>
        <taxon>Dikarya</taxon>
        <taxon>Ascomycota</taxon>
        <taxon>Pezizomycotina</taxon>
        <taxon>Sordariomycetes</taxon>
        <taxon>Sordariomycetidae</taxon>
        <taxon>Sordariales</taxon>
        <taxon>Diplogelasinosporaceae</taxon>
        <taxon>Diplogelasinospora</taxon>
    </lineage>
</organism>
<sequence>MAGRGLHRTTELLVSEIGSLGEIARLQLNSSQNLGTEWCVRKLGWRQEAVGTTRNTWGDRSQPITTTDSVNKLAFRSFTNLNYIVAALFCLFRVLGSVEFHTPRPFAKASES</sequence>
<keyword evidence="3" id="KW-1185">Reference proteome</keyword>
<keyword evidence="1" id="KW-0472">Membrane</keyword>
<evidence type="ECO:0000313" key="3">
    <source>
        <dbReference type="Proteomes" id="UP001303473"/>
    </source>
</evidence>
<keyword evidence="1" id="KW-1133">Transmembrane helix</keyword>
<dbReference type="EMBL" id="MU853773">
    <property type="protein sequence ID" value="KAK3942525.1"/>
    <property type="molecule type" value="Genomic_DNA"/>
</dbReference>
<name>A0AAN6NBR2_9PEZI</name>
<evidence type="ECO:0000256" key="1">
    <source>
        <dbReference type="SAM" id="Phobius"/>
    </source>
</evidence>
<dbReference type="AlphaFoldDB" id="A0AAN6NBR2"/>
<dbReference type="Proteomes" id="UP001303473">
    <property type="component" value="Unassembled WGS sequence"/>
</dbReference>